<gene>
    <name evidence="1" type="ORF">AVEN_45646_1</name>
</gene>
<dbReference type="OrthoDB" id="6436497at2759"/>
<organism evidence="1 2">
    <name type="scientific">Araneus ventricosus</name>
    <name type="common">Orbweaver spider</name>
    <name type="synonym">Epeira ventricosa</name>
    <dbReference type="NCBI Taxonomy" id="182803"/>
    <lineage>
        <taxon>Eukaryota</taxon>
        <taxon>Metazoa</taxon>
        <taxon>Ecdysozoa</taxon>
        <taxon>Arthropoda</taxon>
        <taxon>Chelicerata</taxon>
        <taxon>Arachnida</taxon>
        <taxon>Araneae</taxon>
        <taxon>Araneomorphae</taxon>
        <taxon>Entelegynae</taxon>
        <taxon>Araneoidea</taxon>
        <taxon>Araneidae</taxon>
        <taxon>Araneus</taxon>
    </lineage>
</organism>
<protein>
    <submittedName>
        <fullName evidence="1">Uncharacterized protein</fullName>
    </submittedName>
</protein>
<reference evidence="1 2" key="1">
    <citation type="journal article" date="2019" name="Sci. Rep.">
        <title>Orb-weaving spider Araneus ventricosus genome elucidates the spidroin gene catalogue.</title>
        <authorList>
            <person name="Kono N."/>
            <person name="Nakamura H."/>
            <person name="Ohtoshi R."/>
            <person name="Moran D.A.P."/>
            <person name="Shinohara A."/>
            <person name="Yoshida Y."/>
            <person name="Fujiwara M."/>
            <person name="Mori M."/>
            <person name="Tomita M."/>
            <person name="Arakawa K."/>
        </authorList>
    </citation>
    <scope>NUCLEOTIDE SEQUENCE [LARGE SCALE GENOMIC DNA]</scope>
</reference>
<name>A0A4Y2ET81_ARAVE</name>
<comment type="caution">
    <text evidence="1">The sequence shown here is derived from an EMBL/GenBank/DDBJ whole genome shotgun (WGS) entry which is preliminary data.</text>
</comment>
<dbReference type="Proteomes" id="UP000499080">
    <property type="component" value="Unassembled WGS sequence"/>
</dbReference>
<dbReference type="AlphaFoldDB" id="A0A4Y2ET81"/>
<keyword evidence="2" id="KW-1185">Reference proteome</keyword>
<proteinExistence type="predicted"/>
<sequence>MAFIERQLQLAANKIQQWSAFNGFIFSTAKTSCVHFCRKRRLHPEPEIKLEAQLISVVSEVKFLGVIFDKKLTFHPHIVRLQKSLIRP</sequence>
<evidence type="ECO:0000313" key="1">
    <source>
        <dbReference type="EMBL" id="GBM31727.1"/>
    </source>
</evidence>
<accession>A0A4Y2ET81</accession>
<dbReference type="EMBL" id="BGPR01000691">
    <property type="protein sequence ID" value="GBM31727.1"/>
    <property type="molecule type" value="Genomic_DNA"/>
</dbReference>
<evidence type="ECO:0000313" key="2">
    <source>
        <dbReference type="Proteomes" id="UP000499080"/>
    </source>
</evidence>